<evidence type="ECO:0000313" key="2">
    <source>
        <dbReference type="Proteomes" id="UP000531659"/>
    </source>
</evidence>
<evidence type="ECO:0000313" key="1">
    <source>
        <dbReference type="EMBL" id="NNU78483.1"/>
    </source>
</evidence>
<evidence type="ECO:0008006" key="3">
    <source>
        <dbReference type="Google" id="ProtNLM"/>
    </source>
</evidence>
<dbReference type="AlphaFoldDB" id="A0A7Y3T0L1"/>
<dbReference type="RefSeq" id="WP_171299035.1">
    <property type="nucleotide sequence ID" value="NZ_JABEYB010000024.1"/>
</dbReference>
<protein>
    <recommendedName>
        <fullName evidence="3">Apea-like HEPN domain-containing protein</fullName>
    </recommendedName>
</protein>
<dbReference type="EMBL" id="JABEYB010000024">
    <property type="protein sequence ID" value="NNU78483.1"/>
    <property type="molecule type" value="Genomic_DNA"/>
</dbReference>
<sequence length="360" mass="42206">MITWEPINKKIDGIYLDSNNMIVPRHNYLTGSKNYALATLEQLIGHLSRKNINDNMVRFLSTSLLELTEKGESRYYEVIKEVFDMIGSYEEKSDDVIEKVKVKFSKNTLTLPENVVLNEISSMNYNEYLFKSDYEKCDYAAMKTLSMLAYEIILQGLQKYIDSVEIFVATNGDISSWEYSYSDDQSEHIWFKWTSLDKIDYYYYSIYEVHCCGLKEDSMLDLASADAVEEQFTTGHNRILSYNMLAKQYCGVIEQEINEIIQLVDSRNKPTKHLMWYEMMMYVRKHNIELISGLFTLNEMLQNLYETRNLSSHGEKISKENYDKIKYYKGHQLFELLSWTKLELKGEIIEPSVDSISALI</sequence>
<name>A0A7Y3T0L1_9CLOT</name>
<organism evidence="1 2">
    <name type="scientific">Clostridium estertheticum</name>
    <dbReference type="NCBI Taxonomy" id="238834"/>
    <lineage>
        <taxon>Bacteria</taxon>
        <taxon>Bacillati</taxon>
        <taxon>Bacillota</taxon>
        <taxon>Clostridia</taxon>
        <taxon>Eubacteriales</taxon>
        <taxon>Clostridiaceae</taxon>
        <taxon>Clostridium</taxon>
    </lineage>
</organism>
<dbReference type="Proteomes" id="UP000531659">
    <property type="component" value="Unassembled WGS sequence"/>
</dbReference>
<gene>
    <name evidence="1" type="ORF">HLQ16_21510</name>
</gene>
<accession>A0A7Y3T0L1</accession>
<comment type="caution">
    <text evidence="1">The sequence shown here is derived from an EMBL/GenBank/DDBJ whole genome shotgun (WGS) entry which is preliminary data.</text>
</comment>
<proteinExistence type="predicted"/>
<reference evidence="1 2" key="1">
    <citation type="submission" date="2020-05" db="EMBL/GenBank/DDBJ databases">
        <title>Complete genome of Clostridium estertheticum subspecies estertheticum, isolated from Vacuum packed lamb meat from New Zealand imported to Switzerland.</title>
        <authorList>
            <person name="Wambui J."/>
            <person name="Stevens M.J.A."/>
            <person name="Stephan R."/>
        </authorList>
    </citation>
    <scope>NUCLEOTIDE SEQUENCE [LARGE SCALE GENOMIC DNA]</scope>
    <source>
        <strain evidence="1 2">CEST001</strain>
    </source>
</reference>